<feature type="domain" description="Calcineurin-like phosphoesterase" evidence="4">
    <location>
        <begin position="175"/>
        <end position="379"/>
    </location>
</feature>
<evidence type="ECO:0000256" key="3">
    <source>
        <dbReference type="RuleBase" id="RU361203"/>
    </source>
</evidence>
<evidence type="ECO:0000256" key="2">
    <source>
        <dbReference type="ARBA" id="ARBA00023180"/>
    </source>
</evidence>
<evidence type="ECO:0000259" key="4">
    <source>
        <dbReference type="Pfam" id="PF00149"/>
    </source>
</evidence>
<dbReference type="Pfam" id="PF00149">
    <property type="entry name" value="Metallophos"/>
    <property type="match status" value="1"/>
</dbReference>
<keyword evidence="2" id="KW-0325">Glycoprotein</keyword>
<feature type="signal peptide" evidence="3">
    <location>
        <begin position="1"/>
        <end position="17"/>
    </location>
</feature>
<dbReference type="STRING" id="1263082.A0A068SCY1"/>
<evidence type="ECO:0000313" key="8">
    <source>
        <dbReference type="Proteomes" id="UP000027586"/>
    </source>
</evidence>
<comment type="caution">
    <text evidence="7">The sequence shown here is derived from an EMBL/GenBank/DDBJ whole genome shotgun (WGS) entry which is preliminary data.</text>
</comment>
<dbReference type="InterPro" id="IPR029052">
    <property type="entry name" value="Metallo-depent_PP-like"/>
</dbReference>
<comment type="catalytic activity">
    <reaction evidence="3">
        <text>a phosphate monoester + H2O = an alcohol + phosphate</text>
        <dbReference type="Rhea" id="RHEA:15017"/>
        <dbReference type="ChEBI" id="CHEBI:15377"/>
        <dbReference type="ChEBI" id="CHEBI:30879"/>
        <dbReference type="ChEBI" id="CHEBI:43474"/>
        <dbReference type="ChEBI" id="CHEBI:67140"/>
        <dbReference type="EC" id="3.1.3.2"/>
    </reaction>
</comment>
<name>A0A068SCY1_9FUNG</name>
<gene>
    <name evidence="7" type="ORF">LCOR_09920.1</name>
</gene>
<dbReference type="Gene3D" id="2.60.40.380">
    <property type="entry name" value="Purple acid phosphatase-like, N-terminal"/>
    <property type="match status" value="1"/>
</dbReference>
<keyword evidence="1 3" id="KW-0732">Signal</keyword>
<dbReference type="PANTHER" id="PTHR45867">
    <property type="entry name" value="PURPLE ACID PHOSPHATASE"/>
    <property type="match status" value="1"/>
</dbReference>
<evidence type="ECO:0000259" key="6">
    <source>
        <dbReference type="Pfam" id="PF16656"/>
    </source>
</evidence>
<dbReference type="PANTHER" id="PTHR45867:SF3">
    <property type="entry name" value="ACID PHOSPHATASE TYPE 7"/>
    <property type="match status" value="1"/>
</dbReference>
<feature type="chain" id="PRO_5005103863" description="Purple acid phosphatase" evidence="3">
    <location>
        <begin position="18"/>
        <end position="471"/>
    </location>
</feature>
<dbReference type="InterPro" id="IPR041792">
    <property type="entry name" value="MPP_PAP"/>
</dbReference>
<dbReference type="SUPFAM" id="SSF49363">
    <property type="entry name" value="Purple acid phosphatase, N-terminal domain"/>
    <property type="match status" value="1"/>
</dbReference>
<evidence type="ECO:0000313" key="7">
    <source>
        <dbReference type="EMBL" id="CDH59086.1"/>
    </source>
</evidence>
<proteinExistence type="inferred from homology"/>
<dbReference type="EC" id="3.1.3.2" evidence="3"/>
<dbReference type="Pfam" id="PF14008">
    <property type="entry name" value="Metallophos_C"/>
    <property type="match status" value="1"/>
</dbReference>
<dbReference type="CDD" id="cd00839">
    <property type="entry name" value="MPP_PAPs"/>
    <property type="match status" value="1"/>
</dbReference>
<feature type="domain" description="Purple acid phosphatase C-terminal" evidence="5">
    <location>
        <begin position="402"/>
        <end position="459"/>
    </location>
</feature>
<keyword evidence="3" id="KW-0378">Hydrolase</keyword>
<dbReference type="Pfam" id="PF16656">
    <property type="entry name" value="Pur_ac_phosph_N"/>
    <property type="match status" value="1"/>
</dbReference>
<keyword evidence="8" id="KW-1185">Reference proteome</keyword>
<dbReference type="GO" id="GO:0046872">
    <property type="term" value="F:metal ion binding"/>
    <property type="evidence" value="ECO:0007669"/>
    <property type="project" value="InterPro"/>
</dbReference>
<dbReference type="InterPro" id="IPR025733">
    <property type="entry name" value="PAPs_C"/>
</dbReference>
<protein>
    <recommendedName>
        <fullName evidence="3">Purple acid phosphatase</fullName>
        <ecNumber evidence="3">3.1.3.2</ecNumber>
    </recommendedName>
</protein>
<dbReference type="InterPro" id="IPR015914">
    <property type="entry name" value="PAPs_N"/>
</dbReference>
<evidence type="ECO:0000256" key="1">
    <source>
        <dbReference type="ARBA" id="ARBA00022729"/>
    </source>
</evidence>
<comment type="similarity">
    <text evidence="3">Belongs to the metallophosphoesterase superfamily. Purple acid phosphatase family.</text>
</comment>
<dbReference type="InterPro" id="IPR008963">
    <property type="entry name" value="Purple_acid_Pase-like_N"/>
</dbReference>
<dbReference type="OrthoDB" id="45007at2759"/>
<dbReference type="Gene3D" id="3.60.21.10">
    <property type="match status" value="1"/>
</dbReference>
<reference evidence="7" key="1">
    <citation type="submission" date="2013-08" db="EMBL/GenBank/DDBJ databases">
        <title>Gene expansion shapes genome architecture in the human pathogen Lichtheimia corymbifera: an evolutionary genomics analysis in the ancient terrestrial Mucorales (Mucoromycotina).</title>
        <authorList>
            <person name="Schwartze V.U."/>
            <person name="Winter S."/>
            <person name="Shelest E."/>
            <person name="Marcet-Houben M."/>
            <person name="Horn F."/>
            <person name="Wehner S."/>
            <person name="Hoffmann K."/>
            <person name="Riege K."/>
            <person name="Sammeth M."/>
            <person name="Nowrousian M."/>
            <person name="Valiante V."/>
            <person name="Linde J."/>
            <person name="Jacobsen I.D."/>
            <person name="Marz M."/>
            <person name="Brakhage A.A."/>
            <person name="Gabaldon T."/>
            <person name="Bocker S."/>
            <person name="Voigt K."/>
        </authorList>
    </citation>
    <scope>NUCLEOTIDE SEQUENCE [LARGE SCALE GENOMIC DNA]</scope>
    <source>
        <strain evidence="7">FSU 9682</strain>
    </source>
</reference>
<feature type="domain" description="Purple acid phosphatase N-terminal" evidence="6">
    <location>
        <begin position="62"/>
        <end position="166"/>
    </location>
</feature>
<dbReference type="GO" id="GO:0003993">
    <property type="term" value="F:acid phosphatase activity"/>
    <property type="evidence" value="ECO:0007669"/>
    <property type="project" value="UniProtKB-EC"/>
</dbReference>
<evidence type="ECO:0000259" key="5">
    <source>
        <dbReference type="Pfam" id="PF14008"/>
    </source>
</evidence>
<dbReference type="AlphaFoldDB" id="A0A068SCY1"/>
<dbReference type="EMBL" id="CBTN010000065">
    <property type="protein sequence ID" value="CDH59086.1"/>
    <property type="molecule type" value="Genomic_DNA"/>
</dbReference>
<sequence>MKRLLFILGAWAVSAIASPSLLGRADKEQEEPAGSPGLMTVPDKFNTALGVDWNRTYGQTEPQQIHLSFGSDSKYARIQFATLSPIDQAVLKYWPKSRHVSTSSKKPVTHLRGESWTFTDGGALQRELYMHMIKTKNLKAATVYAYQVGATTCNGTEWGPELEFHTASKEDEFSFLSIGDMGVNNAVSMPHLVDFAKTHKYDFVTLSGDQAYDMADFNGIKGDEYMNMVQELFARVPYMGVPGNHERAYNFSHYINRYATLPHKESHFANPLMYSFDYKSLHLISFSTEIYFYGTPEEVQTAINWLEADLVEANKHRQQRPWIVLITHHPLYCSAPSEDCTSKAQLIRDGFNNTGFGALEPLLLKYNVDVVIAGHVHNYERTLPIAKGQVTSQSYHQPKSYMQVIVGNVGQPEGAESFNTTGPWADWSAKRYDGNGFSTVKVTSETFSMTHHQANHDGTLGSVIDSFTISK</sequence>
<accession>A0A068SCY1</accession>
<dbReference type="Proteomes" id="UP000027586">
    <property type="component" value="Unassembled WGS sequence"/>
</dbReference>
<organism evidence="7 8">
    <name type="scientific">Lichtheimia corymbifera JMRC:FSU:9682</name>
    <dbReference type="NCBI Taxonomy" id="1263082"/>
    <lineage>
        <taxon>Eukaryota</taxon>
        <taxon>Fungi</taxon>
        <taxon>Fungi incertae sedis</taxon>
        <taxon>Mucoromycota</taxon>
        <taxon>Mucoromycotina</taxon>
        <taxon>Mucoromycetes</taxon>
        <taxon>Mucorales</taxon>
        <taxon>Lichtheimiaceae</taxon>
        <taxon>Lichtheimia</taxon>
    </lineage>
</organism>
<dbReference type="SUPFAM" id="SSF56300">
    <property type="entry name" value="Metallo-dependent phosphatases"/>
    <property type="match status" value="1"/>
</dbReference>
<dbReference type="InterPro" id="IPR004843">
    <property type="entry name" value="Calcineurin-like_PHP"/>
</dbReference>
<dbReference type="VEuPathDB" id="FungiDB:LCOR_09920.1"/>